<keyword evidence="2" id="KW-1185">Reference proteome</keyword>
<protein>
    <submittedName>
        <fullName evidence="1">Uncharacterized protein</fullName>
    </submittedName>
</protein>
<evidence type="ECO:0000313" key="2">
    <source>
        <dbReference type="Proteomes" id="UP001055879"/>
    </source>
</evidence>
<dbReference type="Proteomes" id="UP001055879">
    <property type="component" value="Linkage Group LG17"/>
</dbReference>
<reference evidence="2" key="1">
    <citation type="journal article" date="2022" name="Mol. Ecol. Resour.">
        <title>The genomes of chicory, endive, great burdock and yacon provide insights into Asteraceae palaeo-polyploidization history and plant inulin production.</title>
        <authorList>
            <person name="Fan W."/>
            <person name="Wang S."/>
            <person name="Wang H."/>
            <person name="Wang A."/>
            <person name="Jiang F."/>
            <person name="Liu H."/>
            <person name="Zhao H."/>
            <person name="Xu D."/>
            <person name="Zhang Y."/>
        </authorList>
    </citation>
    <scope>NUCLEOTIDE SEQUENCE [LARGE SCALE GENOMIC DNA]</scope>
    <source>
        <strain evidence="2">cv. Niubang</strain>
    </source>
</reference>
<accession>A0ACB8XIY2</accession>
<organism evidence="1 2">
    <name type="scientific">Arctium lappa</name>
    <name type="common">Greater burdock</name>
    <name type="synonym">Lappa major</name>
    <dbReference type="NCBI Taxonomy" id="4217"/>
    <lineage>
        <taxon>Eukaryota</taxon>
        <taxon>Viridiplantae</taxon>
        <taxon>Streptophyta</taxon>
        <taxon>Embryophyta</taxon>
        <taxon>Tracheophyta</taxon>
        <taxon>Spermatophyta</taxon>
        <taxon>Magnoliopsida</taxon>
        <taxon>eudicotyledons</taxon>
        <taxon>Gunneridae</taxon>
        <taxon>Pentapetalae</taxon>
        <taxon>asterids</taxon>
        <taxon>campanulids</taxon>
        <taxon>Asterales</taxon>
        <taxon>Asteraceae</taxon>
        <taxon>Carduoideae</taxon>
        <taxon>Cardueae</taxon>
        <taxon>Arctiinae</taxon>
        <taxon>Arctium</taxon>
    </lineage>
</organism>
<gene>
    <name evidence="1" type="ORF">L6452_42607</name>
</gene>
<proteinExistence type="predicted"/>
<name>A0ACB8XIY2_ARCLA</name>
<reference evidence="1 2" key="2">
    <citation type="journal article" date="2022" name="Mol. Ecol. Resour.">
        <title>The genomes of chicory, endive, great burdock and yacon provide insights into Asteraceae paleo-polyploidization history and plant inulin production.</title>
        <authorList>
            <person name="Fan W."/>
            <person name="Wang S."/>
            <person name="Wang H."/>
            <person name="Wang A."/>
            <person name="Jiang F."/>
            <person name="Liu H."/>
            <person name="Zhao H."/>
            <person name="Xu D."/>
            <person name="Zhang Y."/>
        </authorList>
    </citation>
    <scope>NUCLEOTIDE SEQUENCE [LARGE SCALE GENOMIC DNA]</scope>
    <source>
        <strain evidence="2">cv. Niubang</strain>
    </source>
</reference>
<dbReference type="EMBL" id="CM042063">
    <property type="protein sequence ID" value="KAI3667542.1"/>
    <property type="molecule type" value="Genomic_DNA"/>
</dbReference>
<sequence>MAEFSKSDIADEVETVKLLELLYGRHFRVVFIGSALLALQQLSGINVVFYFYSNIFKSSGVPSDIANMSVGVVNLSGIFDGHASSCWKYLSIRVVSGVPLYRWRAAMSNSRHQVINFFVGLLYLRLLEQLGAQILYSLRKLLLVGIFLCQEQCGGNKRKNFARD</sequence>
<evidence type="ECO:0000313" key="1">
    <source>
        <dbReference type="EMBL" id="KAI3667542.1"/>
    </source>
</evidence>
<comment type="caution">
    <text evidence="1">The sequence shown here is derived from an EMBL/GenBank/DDBJ whole genome shotgun (WGS) entry which is preliminary data.</text>
</comment>